<evidence type="ECO:0000256" key="4">
    <source>
        <dbReference type="ARBA" id="ARBA00022989"/>
    </source>
</evidence>
<feature type="transmembrane region" description="Helical" evidence="6">
    <location>
        <begin position="270"/>
        <end position="288"/>
    </location>
</feature>
<dbReference type="Pfam" id="PF07690">
    <property type="entry name" value="MFS_1"/>
    <property type="match status" value="1"/>
</dbReference>
<feature type="transmembrane region" description="Helical" evidence="6">
    <location>
        <begin position="389"/>
        <end position="410"/>
    </location>
</feature>
<evidence type="ECO:0000256" key="3">
    <source>
        <dbReference type="ARBA" id="ARBA00022692"/>
    </source>
</evidence>
<feature type="transmembrane region" description="Helical" evidence="6">
    <location>
        <begin position="106"/>
        <end position="124"/>
    </location>
</feature>
<evidence type="ECO:0000256" key="1">
    <source>
        <dbReference type="ARBA" id="ARBA00004651"/>
    </source>
</evidence>
<dbReference type="InterPro" id="IPR011701">
    <property type="entry name" value="MFS"/>
</dbReference>
<feature type="transmembrane region" description="Helical" evidence="6">
    <location>
        <begin position="165"/>
        <end position="183"/>
    </location>
</feature>
<feature type="transmembrane region" description="Helical" evidence="6">
    <location>
        <begin position="326"/>
        <end position="348"/>
    </location>
</feature>
<dbReference type="Gene3D" id="1.20.1250.20">
    <property type="entry name" value="MFS general substrate transporter like domains"/>
    <property type="match status" value="2"/>
</dbReference>
<dbReference type="GO" id="GO:0005886">
    <property type="term" value="C:plasma membrane"/>
    <property type="evidence" value="ECO:0007669"/>
    <property type="project" value="UniProtKB-SubCell"/>
</dbReference>
<name>A0A1I7FDI6_9BACL</name>
<gene>
    <name evidence="8" type="ORF">SAMN05421543_101195</name>
</gene>
<feature type="transmembrane region" description="Helical" evidence="6">
    <location>
        <begin position="189"/>
        <end position="211"/>
    </location>
</feature>
<dbReference type="Proteomes" id="UP000183508">
    <property type="component" value="Unassembled WGS sequence"/>
</dbReference>
<dbReference type="SUPFAM" id="SSF103473">
    <property type="entry name" value="MFS general substrate transporter"/>
    <property type="match status" value="1"/>
</dbReference>
<keyword evidence="9" id="KW-1185">Reference proteome</keyword>
<evidence type="ECO:0000259" key="7">
    <source>
        <dbReference type="PROSITE" id="PS50850"/>
    </source>
</evidence>
<feature type="transmembrane region" description="Helical" evidence="6">
    <location>
        <begin position="300"/>
        <end position="320"/>
    </location>
</feature>
<dbReference type="eggNOG" id="COG2814">
    <property type="taxonomic scope" value="Bacteria"/>
</dbReference>
<dbReference type="InterPro" id="IPR020846">
    <property type="entry name" value="MFS_dom"/>
</dbReference>
<dbReference type="InterPro" id="IPR036259">
    <property type="entry name" value="MFS_trans_sf"/>
</dbReference>
<evidence type="ECO:0000256" key="2">
    <source>
        <dbReference type="ARBA" id="ARBA00022448"/>
    </source>
</evidence>
<dbReference type="PANTHER" id="PTHR23531:SF1">
    <property type="entry name" value="QUINOLENE RESISTANCE PROTEIN NORA"/>
    <property type="match status" value="1"/>
</dbReference>
<feature type="domain" description="Major facilitator superfamily (MFS) profile" evidence="7">
    <location>
        <begin position="226"/>
        <end position="418"/>
    </location>
</feature>
<feature type="transmembrane region" description="Helical" evidence="6">
    <location>
        <begin position="239"/>
        <end position="258"/>
    </location>
</feature>
<keyword evidence="4 6" id="KW-1133">Transmembrane helix</keyword>
<dbReference type="PANTHER" id="PTHR23531">
    <property type="entry name" value="QUINOLENE RESISTANCE PROTEIN NORA"/>
    <property type="match status" value="1"/>
</dbReference>
<dbReference type="AlphaFoldDB" id="A0A1I7FDI6"/>
<feature type="transmembrane region" description="Helical" evidence="6">
    <location>
        <begin position="130"/>
        <end position="153"/>
    </location>
</feature>
<dbReference type="PROSITE" id="PS50850">
    <property type="entry name" value="MFS"/>
    <property type="match status" value="1"/>
</dbReference>
<organism evidence="8 9">
    <name type="scientific">Alicyclobacillus macrosporangiidus</name>
    <dbReference type="NCBI Taxonomy" id="392015"/>
    <lineage>
        <taxon>Bacteria</taxon>
        <taxon>Bacillati</taxon>
        <taxon>Bacillota</taxon>
        <taxon>Bacilli</taxon>
        <taxon>Bacillales</taxon>
        <taxon>Alicyclobacillaceae</taxon>
        <taxon>Alicyclobacillus</taxon>
    </lineage>
</organism>
<reference evidence="9" key="1">
    <citation type="submission" date="2016-10" db="EMBL/GenBank/DDBJ databases">
        <authorList>
            <person name="Varghese N."/>
        </authorList>
    </citation>
    <scope>NUCLEOTIDE SEQUENCE [LARGE SCALE GENOMIC DNA]</scope>
    <source>
        <strain evidence="9">DSM 17980</strain>
    </source>
</reference>
<dbReference type="GO" id="GO:0022857">
    <property type="term" value="F:transmembrane transporter activity"/>
    <property type="evidence" value="ECO:0007669"/>
    <property type="project" value="InterPro"/>
</dbReference>
<keyword evidence="5 6" id="KW-0472">Membrane</keyword>
<evidence type="ECO:0000313" key="8">
    <source>
        <dbReference type="EMBL" id="SFU34204.1"/>
    </source>
</evidence>
<evidence type="ECO:0000256" key="6">
    <source>
        <dbReference type="SAM" id="Phobius"/>
    </source>
</evidence>
<comment type="subcellular location">
    <subcellularLocation>
        <location evidence="1">Cell membrane</location>
        <topology evidence="1">Multi-pass membrane protein</topology>
    </subcellularLocation>
</comment>
<dbReference type="InterPro" id="IPR052714">
    <property type="entry name" value="MFS_Exporter"/>
</dbReference>
<dbReference type="OrthoDB" id="9815817at2"/>
<keyword evidence="2" id="KW-0813">Transport</keyword>
<evidence type="ECO:0000313" key="9">
    <source>
        <dbReference type="Proteomes" id="UP000183508"/>
    </source>
</evidence>
<feature type="transmembrane region" description="Helical" evidence="6">
    <location>
        <begin position="41"/>
        <end position="61"/>
    </location>
</feature>
<accession>A0A1I7FDI6</accession>
<dbReference type="EMBL" id="FPBV01000001">
    <property type="protein sequence ID" value="SFU34204.1"/>
    <property type="molecule type" value="Genomic_DNA"/>
</dbReference>
<protein>
    <submittedName>
        <fullName evidence="8">Major Facilitator Superfamily protein</fullName>
    </submittedName>
</protein>
<evidence type="ECO:0000256" key="5">
    <source>
        <dbReference type="ARBA" id="ARBA00023136"/>
    </source>
</evidence>
<sequence>MAAPGASTDGPRIPRRPPRIPRLRVCTGLRSCRMERMNRQIWWTSALFCNEFIRAALYYVWVPVVLPHRVHMPIWWVGLCTSGQFAADAATKLAYGVAAARGYARWTVRGGILLAIAAVAVLLATHSSWAALACSILYGCGAASVWPAALTHFGQRIGGAKAESLAQAFIPWMSGTGIGMFAPNLLLHIRYGTLTVLGLMASILVVSAWAIRPENRSGTPSLRREVLLARVLGRKLRPFLLPMVLQTLVIGTITPFLALFGVRSLHLHTWAYALFLIATGAITVALLIPLGRVSDRMGKLPVLSIAFLASAAGVAVLSMCRSWERALVPAAVFAAGFGAVFPTWNALFMDAVPHWLHTRAVGLFTAVEDSGTALGPFIGGLAWQGLGASGPFLVAAAVMMLLSVYFFAWWRHDVRRRR</sequence>
<keyword evidence="3 6" id="KW-0812">Transmembrane</keyword>
<proteinExistence type="predicted"/>
<dbReference type="STRING" id="392015.SAMN05421543_101195"/>